<organism evidence="1">
    <name type="scientific">hydrothermal vent metagenome</name>
    <dbReference type="NCBI Taxonomy" id="652676"/>
    <lineage>
        <taxon>unclassified sequences</taxon>
        <taxon>metagenomes</taxon>
        <taxon>ecological metagenomes</taxon>
    </lineage>
</organism>
<proteinExistence type="predicted"/>
<sequence length="32" mass="3759">MGFEPISINKYVEKHLKNEKTRIQKKTGTQLV</sequence>
<name>A0A3B0UF78_9ZZZZ</name>
<dbReference type="EMBL" id="UOEP01000203">
    <property type="protein sequence ID" value="VAW23947.1"/>
    <property type="molecule type" value="Genomic_DNA"/>
</dbReference>
<gene>
    <name evidence="1" type="ORF">MNBD_BACTEROID01-79</name>
</gene>
<evidence type="ECO:0000313" key="1">
    <source>
        <dbReference type="EMBL" id="VAW23947.1"/>
    </source>
</evidence>
<protein>
    <submittedName>
        <fullName evidence="1">Uncharacterized protein</fullName>
    </submittedName>
</protein>
<reference evidence="1" key="1">
    <citation type="submission" date="2018-06" db="EMBL/GenBank/DDBJ databases">
        <authorList>
            <person name="Zhirakovskaya E."/>
        </authorList>
    </citation>
    <scope>NUCLEOTIDE SEQUENCE</scope>
</reference>
<dbReference type="AlphaFoldDB" id="A0A3B0UF78"/>
<accession>A0A3B0UF78</accession>